<sequence length="76" mass="8547">MLEFEIGRVKHNSKSCVCMFSLECQCKEAALNLNKQGGPLRQGIHIQIQFAIPYTSNLINLSSLSLPIGRKRLQKC</sequence>
<proteinExistence type="predicted"/>
<evidence type="ECO:0000313" key="1">
    <source>
        <dbReference type="EMBL" id="MBX52760.1"/>
    </source>
</evidence>
<name>A0A2P2PDE1_RHIMU</name>
<reference evidence="1" key="1">
    <citation type="submission" date="2018-02" db="EMBL/GenBank/DDBJ databases">
        <title>Rhizophora mucronata_Transcriptome.</title>
        <authorList>
            <person name="Meera S.P."/>
            <person name="Sreeshan A."/>
            <person name="Augustine A."/>
        </authorList>
    </citation>
    <scope>NUCLEOTIDE SEQUENCE</scope>
    <source>
        <tissue evidence="1">Leaf</tissue>
    </source>
</reference>
<organism evidence="1">
    <name type="scientific">Rhizophora mucronata</name>
    <name type="common">Asiatic mangrove</name>
    <dbReference type="NCBI Taxonomy" id="61149"/>
    <lineage>
        <taxon>Eukaryota</taxon>
        <taxon>Viridiplantae</taxon>
        <taxon>Streptophyta</taxon>
        <taxon>Embryophyta</taxon>
        <taxon>Tracheophyta</taxon>
        <taxon>Spermatophyta</taxon>
        <taxon>Magnoliopsida</taxon>
        <taxon>eudicotyledons</taxon>
        <taxon>Gunneridae</taxon>
        <taxon>Pentapetalae</taxon>
        <taxon>rosids</taxon>
        <taxon>fabids</taxon>
        <taxon>Malpighiales</taxon>
        <taxon>Rhizophoraceae</taxon>
        <taxon>Rhizophora</taxon>
    </lineage>
</organism>
<dbReference type="AlphaFoldDB" id="A0A2P2PDE1"/>
<accession>A0A2P2PDE1</accession>
<dbReference type="EMBL" id="GGEC01072276">
    <property type="protein sequence ID" value="MBX52760.1"/>
    <property type="molecule type" value="Transcribed_RNA"/>
</dbReference>
<protein>
    <submittedName>
        <fullName evidence="1">Uncharacterized protein</fullName>
    </submittedName>
</protein>